<dbReference type="InterPro" id="IPR050833">
    <property type="entry name" value="Poly_Biosynth_Transport"/>
</dbReference>
<comment type="subcellular location">
    <subcellularLocation>
        <location evidence="1">Cell membrane</location>
        <topology evidence="1">Multi-pass membrane protein</topology>
    </subcellularLocation>
</comment>
<dbReference type="Pfam" id="PF13440">
    <property type="entry name" value="Polysacc_synt_3"/>
    <property type="match status" value="1"/>
</dbReference>
<organism evidence="8 9">
    <name type="scientific">Flagellimonas marina</name>
    <dbReference type="NCBI Taxonomy" id="1775168"/>
    <lineage>
        <taxon>Bacteria</taxon>
        <taxon>Pseudomonadati</taxon>
        <taxon>Bacteroidota</taxon>
        <taxon>Flavobacteriia</taxon>
        <taxon>Flavobacteriales</taxon>
        <taxon>Flavobacteriaceae</taxon>
        <taxon>Flagellimonas</taxon>
    </lineage>
</organism>
<feature type="transmembrane region" description="Helical" evidence="7">
    <location>
        <begin position="147"/>
        <end position="166"/>
    </location>
</feature>
<evidence type="ECO:0000256" key="3">
    <source>
        <dbReference type="ARBA" id="ARBA00022475"/>
    </source>
</evidence>
<name>A0ABV8PKJ0_9FLAO</name>
<accession>A0ABV8PKJ0</accession>
<evidence type="ECO:0000256" key="7">
    <source>
        <dbReference type="SAM" id="Phobius"/>
    </source>
</evidence>
<keyword evidence="4 7" id="KW-0812">Transmembrane</keyword>
<dbReference type="PANTHER" id="PTHR30250:SF10">
    <property type="entry name" value="LIPOPOLYSACCHARIDE BIOSYNTHESIS PROTEIN WZXC"/>
    <property type="match status" value="1"/>
</dbReference>
<dbReference type="Proteomes" id="UP001595841">
    <property type="component" value="Unassembled WGS sequence"/>
</dbReference>
<feature type="transmembrane region" description="Helical" evidence="7">
    <location>
        <begin position="414"/>
        <end position="435"/>
    </location>
</feature>
<dbReference type="RefSeq" id="WP_379764145.1">
    <property type="nucleotide sequence ID" value="NZ_JBHSCL010000004.1"/>
</dbReference>
<proteinExistence type="inferred from homology"/>
<feature type="transmembrane region" description="Helical" evidence="7">
    <location>
        <begin position="172"/>
        <end position="191"/>
    </location>
</feature>
<evidence type="ECO:0000313" key="8">
    <source>
        <dbReference type="EMBL" id="MFC4220507.1"/>
    </source>
</evidence>
<feature type="transmembrane region" description="Helical" evidence="7">
    <location>
        <begin position="41"/>
        <end position="58"/>
    </location>
</feature>
<evidence type="ECO:0000256" key="5">
    <source>
        <dbReference type="ARBA" id="ARBA00022989"/>
    </source>
</evidence>
<reference evidence="9" key="1">
    <citation type="journal article" date="2019" name="Int. J. Syst. Evol. Microbiol.">
        <title>The Global Catalogue of Microorganisms (GCM) 10K type strain sequencing project: providing services to taxonomists for standard genome sequencing and annotation.</title>
        <authorList>
            <consortium name="The Broad Institute Genomics Platform"/>
            <consortium name="The Broad Institute Genome Sequencing Center for Infectious Disease"/>
            <person name="Wu L."/>
            <person name="Ma J."/>
        </authorList>
    </citation>
    <scope>NUCLEOTIDE SEQUENCE [LARGE SCALE GENOMIC DNA]</scope>
    <source>
        <strain evidence="9">CGMCC 1.15774</strain>
    </source>
</reference>
<keyword evidence="9" id="KW-1185">Reference proteome</keyword>
<dbReference type="CDD" id="cd13127">
    <property type="entry name" value="MATE_tuaB_like"/>
    <property type="match status" value="1"/>
</dbReference>
<feature type="transmembrane region" description="Helical" evidence="7">
    <location>
        <begin position="287"/>
        <end position="306"/>
    </location>
</feature>
<comment type="caution">
    <text evidence="8">The sequence shown here is derived from an EMBL/GenBank/DDBJ whole genome shotgun (WGS) entry which is preliminary data.</text>
</comment>
<dbReference type="PANTHER" id="PTHR30250">
    <property type="entry name" value="PST FAMILY PREDICTED COLANIC ACID TRANSPORTER"/>
    <property type="match status" value="1"/>
</dbReference>
<feature type="transmembrane region" description="Helical" evidence="7">
    <location>
        <begin position="366"/>
        <end position="394"/>
    </location>
</feature>
<feature type="transmembrane region" description="Helical" evidence="7">
    <location>
        <begin position="113"/>
        <end position="135"/>
    </location>
</feature>
<feature type="transmembrane region" description="Helical" evidence="7">
    <location>
        <begin position="79"/>
        <end position="98"/>
    </location>
</feature>
<feature type="transmembrane region" description="Helical" evidence="7">
    <location>
        <begin position="326"/>
        <end position="346"/>
    </location>
</feature>
<evidence type="ECO:0000256" key="1">
    <source>
        <dbReference type="ARBA" id="ARBA00004651"/>
    </source>
</evidence>
<protein>
    <submittedName>
        <fullName evidence="8">Lipopolysaccharide biosynthesis protein</fullName>
    </submittedName>
</protein>
<keyword evidence="5 7" id="KW-1133">Transmembrane helix</keyword>
<evidence type="ECO:0000256" key="6">
    <source>
        <dbReference type="ARBA" id="ARBA00023136"/>
    </source>
</evidence>
<evidence type="ECO:0000256" key="2">
    <source>
        <dbReference type="ARBA" id="ARBA00007430"/>
    </source>
</evidence>
<feature type="transmembrane region" description="Helical" evidence="7">
    <location>
        <begin position="442"/>
        <end position="460"/>
    </location>
</feature>
<keyword evidence="3" id="KW-1003">Cell membrane</keyword>
<sequence length="480" mass="54117">MSLGDKIFSGALWSFFERVSTQAVQFVLGIFLARLLSPKDYGLIGLLLVFIVISQVFIDSGFTKALIQKKNRTQEDISTVFIFNLLISIAFYILLWFVSPLVADFYQISELKVMLRVLALSLILNALFTVPATLVTIELDFKVFAKVNFIAVLVAGGMAIYFAYHGHGAWSLVYQTIIKAAVTGILLWIWTKWKPIWVFSKTSFKSLFSYGSKLLVSSLMNTSVSNISALLIAKVISARELGYYTQGTQFTDLIFKTVNAMVEKVLLPGLSKIQDQKDVLIKYYKNIIKIVAIFVTPVFFILIVVAEPMIKVLLTEKWLPVVPVMQLFALARLITIICGINVNLLYVLGRTDLALKQQYVKIPIRLVLLLAALKFGIIYVALAELLATTIHYFIDSYFPGKIMAYGAKKQLNDLYKIAGFNFILMIGCYLALMLIPNDIVKLIVGPILYLALYLLGNFYFKVPEFMGPLNKFLKLIPFKK</sequence>
<dbReference type="EMBL" id="JBHSCL010000004">
    <property type="protein sequence ID" value="MFC4220507.1"/>
    <property type="molecule type" value="Genomic_DNA"/>
</dbReference>
<gene>
    <name evidence="8" type="ORF">ACFOWS_10200</name>
</gene>
<evidence type="ECO:0000256" key="4">
    <source>
        <dbReference type="ARBA" id="ARBA00022692"/>
    </source>
</evidence>
<comment type="similarity">
    <text evidence="2">Belongs to the polysaccharide synthase family.</text>
</comment>
<keyword evidence="6 7" id="KW-0472">Membrane</keyword>
<evidence type="ECO:0000313" key="9">
    <source>
        <dbReference type="Proteomes" id="UP001595841"/>
    </source>
</evidence>